<dbReference type="OrthoDB" id="9793352at2"/>
<protein>
    <submittedName>
        <fullName evidence="1">ArsR family transcriptional regulator</fullName>
    </submittedName>
</protein>
<keyword evidence="2" id="KW-1185">Reference proteome</keyword>
<dbReference type="Proteomes" id="UP000435357">
    <property type="component" value="Unassembled WGS sequence"/>
</dbReference>
<evidence type="ECO:0000313" key="2">
    <source>
        <dbReference type="Proteomes" id="UP000435357"/>
    </source>
</evidence>
<proteinExistence type="predicted"/>
<evidence type="ECO:0000313" key="1">
    <source>
        <dbReference type="EMBL" id="KAB1063522.1"/>
    </source>
</evidence>
<reference evidence="1 2" key="1">
    <citation type="submission" date="2019-09" db="EMBL/GenBank/DDBJ databases">
        <title>Genomes of Cryomorphaceae.</title>
        <authorList>
            <person name="Bowman J.P."/>
        </authorList>
    </citation>
    <scope>NUCLEOTIDE SEQUENCE [LARGE SCALE GENOMIC DNA]</scope>
    <source>
        <strain evidence="1 2">KCTC 52047</strain>
    </source>
</reference>
<comment type="caution">
    <text evidence="1">The sequence shown here is derived from an EMBL/GenBank/DDBJ whole genome shotgun (WGS) entry which is preliminary data.</text>
</comment>
<dbReference type="EMBL" id="WACR01000008">
    <property type="protein sequence ID" value="KAB1063522.1"/>
    <property type="molecule type" value="Genomic_DNA"/>
</dbReference>
<dbReference type="AlphaFoldDB" id="A0A6N6M2V2"/>
<organism evidence="1 2">
    <name type="scientific">Salibacter halophilus</name>
    <dbReference type="NCBI Taxonomy" id="1803916"/>
    <lineage>
        <taxon>Bacteria</taxon>
        <taxon>Pseudomonadati</taxon>
        <taxon>Bacteroidota</taxon>
        <taxon>Flavobacteriia</taxon>
        <taxon>Flavobacteriales</taxon>
        <taxon>Salibacteraceae</taxon>
        <taxon>Salibacter</taxon>
    </lineage>
</organism>
<gene>
    <name evidence="1" type="ORF">F3059_10675</name>
</gene>
<accession>A0A6N6M2V2</accession>
<name>A0A6N6M2V2_9FLAO</name>
<sequence length="177" mass="20108">MLDTLITSKTRVKLLVKFFLNPKSSAYLRSLESEFGESTNSIRLELNKFEEADLLNSTMNGNRKVFKANERHPLFSNINGLVRKHLGIDALVEHVVKRLGGLKFVYLTGDLAKGIDTNIIDLILVGDDINRVYLTELVEKAEKLIDRKIRFAIYSIEEHESARMEIEKEGGLLVFNG</sequence>